<dbReference type="Proteomes" id="UP000217561">
    <property type="component" value="Unassembled WGS sequence"/>
</dbReference>
<name>A0ABX4HV89_9BACI</name>
<dbReference type="Pfam" id="PF02597">
    <property type="entry name" value="ThiS"/>
    <property type="match status" value="1"/>
</dbReference>
<dbReference type="InterPro" id="IPR003749">
    <property type="entry name" value="ThiS/MoaD-like"/>
</dbReference>
<dbReference type="SUPFAM" id="SSF54285">
    <property type="entry name" value="MoaD/ThiS"/>
    <property type="match status" value="1"/>
</dbReference>
<evidence type="ECO:0000313" key="4">
    <source>
        <dbReference type="EMBL" id="PBB07025.1"/>
    </source>
</evidence>
<organism evidence="4 5">
    <name type="scientific">Salimicrobium humidisoli</name>
    <dbReference type="NCBI Taxonomy" id="2029857"/>
    <lineage>
        <taxon>Bacteria</taxon>
        <taxon>Bacillati</taxon>
        <taxon>Bacillota</taxon>
        <taxon>Bacilli</taxon>
        <taxon>Bacillales</taxon>
        <taxon>Bacillaceae</taxon>
        <taxon>Salimicrobium</taxon>
    </lineage>
</organism>
<keyword evidence="1" id="KW-0547">Nucleotide-binding</keyword>
<dbReference type="InterPro" id="IPR012675">
    <property type="entry name" value="Beta-grasp_dom_sf"/>
</dbReference>
<dbReference type="PANTHER" id="PTHR33359">
    <property type="entry name" value="MOLYBDOPTERIN SYNTHASE SULFUR CARRIER SUBUNIT"/>
    <property type="match status" value="1"/>
</dbReference>
<dbReference type="PANTHER" id="PTHR33359:SF1">
    <property type="entry name" value="MOLYBDOPTERIN SYNTHASE SULFUR CARRIER SUBUNIT"/>
    <property type="match status" value="1"/>
</dbReference>
<dbReference type="InterPro" id="IPR044672">
    <property type="entry name" value="MOCS2A"/>
</dbReference>
<comment type="similarity">
    <text evidence="2">Belongs to the MoaD family.</text>
</comment>
<gene>
    <name evidence="4" type="ORF">CKW00_00795</name>
</gene>
<reference evidence="4 5" key="1">
    <citation type="submission" date="2017-08" db="EMBL/GenBank/DDBJ databases">
        <title>Salimicrobium alkalisoli sp. nov., isolated from saline alkaline soil.</title>
        <authorList>
            <person name="Zhang G."/>
            <person name="Xiong Q."/>
        </authorList>
    </citation>
    <scope>NUCLEOTIDE SEQUENCE [LARGE SCALE GENOMIC DNA]</scope>
    <source>
        <strain evidence="4 5">WN024</strain>
    </source>
</reference>
<dbReference type="CDD" id="cd00754">
    <property type="entry name" value="Ubl_MoaD"/>
    <property type="match status" value="1"/>
</dbReference>
<keyword evidence="5" id="KW-1185">Reference proteome</keyword>
<sequence length="85" mass="9045">MVERGGSTMIQVLYFASMKEASGLASERIKWQGGTLGEVMEKVTDLHPSISWDGVRAALNEEFCSGAQEVEPGDTVAFIPPVSGG</sequence>
<evidence type="ECO:0000256" key="2">
    <source>
        <dbReference type="ARBA" id="ARBA00024200"/>
    </source>
</evidence>
<evidence type="ECO:0000313" key="5">
    <source>
        <dbReference type="Proteomes" id="UP000217561"/>
    </source>
</evidence>
<evidence type="ECO:0000256" key="1">
    <source>
        <dbReference type="ARBA" id="ARBA00022741"/>
    </source>
</evidence>
<protein>
    <recommendedName>
        <fullName evidence="3">Molybdopterin synthase sulfur carrier subunit</fullName>
    </recommendedName>
</protein>
<evidence type="ECO:0000256" key="3">
    <source>
        <dbReference type="ARBA" id="ARBA00024247"/>
    </source>
</evidence>
<dbReference type="InterPro" id="IPR016155">
    <property type="entry name" value="Mopterin_synth/thiamin_S_b"/>
</dbReference>
<dbReference type="EMBL" id="NSGH01000001">
    <property type="protein sequence ID" value="PBB07025.1"/>
    <property type="molecule type" value="Genomic_DNA"/>
</dbReference>
<comment type="caution">
    <text evidence="4">The sequence shown here is derived from an EMBL/GenBank/DDBJ whole genome shotgun (WGS) entry which is preliminary data.</text>
</comment>
<proteinExistence type="inferred from homology"/>
<accession>A0ABX4HV89</accession>
<dbReference type="Gene3D" id="3.10.20.30">
    <property type="match status" value="1"/>
</dbReference>